<dbReference type="Proteomes" id="UP000807469">
    <property type="component" value="Unassembled WGS sequence"/>
</dbReference>
<evidence type="ECO:0000313" key="2">
    <source>
        <dbReference type="EMBL" id="KAF9480450.1"/>
    </source>
</evidence>
<sequence>MLKRQRQPSPLPSSPSIPFVADAPSDMIERDSKRRRTVPPVLEGAARGWAAGQSVPNDDDEYTYSDDEVQPDIPNPNQCQSTSEYKSTNTMLRELHTMHQHRLLFASPSDGQNSNILHTPNPMYTMSINSYQPSMSDKTHLPLPNECMRPVHTSQLVGKIVQSDGMLTEEAARVAELYEGPNKYLGSLFLSRRHTLDSSDEVSGR</sequence>
<proteinExistence type="predicted"/>
<dbReference type="OrthoDB" id="3262473at2759"/>
<feature type="compositionally biased region" description="Acidic residues" evidence="1">
    <location>
        <begin position="57"/>
        <end position="70"/>
    </location>
</feature>
<evidence type="ECO:0000256" key="1">
    <source>
        <dbReference type="SAM" id="MobiDB-lite"/>
    </source>
</evidence>
<name>A0A9P5Z571_9AGAR</name>
<keyword evidence="3" id="KW-1185">Reference proteome</keyword>
<comment type="caution">
    <text evidence="2">The sequence shown here is derived from an EMBL/GenBank/DDBJ whole genome shotgun (WGS) entry which is preliminary data.</text>
</comment>
<protein>
    <submittedName>
        <fullName evidence="2">Uncharacterized protein</fullName>
    </submittedName>
</protein>
<gene>
    <name evidence="2" type="ORF">BDN70DRAFT_877590</name>
</gene>
<reference evidence="2" key="1">
    <citation type="submission" date="2020-11" db="EMBL/GenBank/DDBJ databases">
        <authorList>
            <consortium name="DOE Joint Genome Institute"/>
            <person name="Ahrendt S."/>
            <person name="Riley R."/>
            <person name="Andreopoulos W."/>
            <person name="Labutti K."/>
            <person name="Pangilinan J."/>
            <person name="Ruiz-Duenas F.J."/>
            <person name="Barrasa J.M."/>
            <person name="Sanchez-Garcia M."/>
            <person name="Camarero S."/>
            <person name="Miyauchi S."/>
            <person name="Serrano A."/>
            <person name="Linde D."/>
            <person name="Babiker R."/>
            <person name="Drula E."/>
            <person name="Ayuso-Fernandez I."/>
            <person name="Pacheco R."/>
            <person name="Padilla G."/>
            <person name="Ferreira P."/>
            <person name="Barriuso J."/>
            <person name="Kellner H."/>
            <person name="Castanera R."/>
            <person name="Alfaro M."/>
            <person name="Ramirez L."/>
            <person name="Pisabarro A.G."/>
            <person name="Kuo A."/>
            <person name="Tritt A."/>
            <person name="Lipzen A."/>
            <person name="He G."/>
            <person name="Yan M."/>
            <person name="Ng V."/>
            <person name="Cullen D."/>
            <person name="Martin F."/>
            <person name="Rosso M.-N."/>
            <person name="Henrissat B."/>
            <person name="Hibbett D."/>
            <person name="Martinez A.T."/>
            <person name="Grigoriev I.V."/>
        </authorList>
    </citation>
    <scope>NUCLEOTIDE SEQUENCE</scope>
    <source>
        <strain evidence="2">CIRM-BRFM 674</strain>
    </source>
</reference>
<accession>A0A9P5Z571</accession>
<evidence type="ECO:0000313" key="3">
    <source>
        <dbReference type="Proteomes" id="UP000807469"/>
    </source>
</evidence>
<organism evidence="2 3">
    <name type="scientific">Pholiota conissans</name>
    <dbReference type="NCBI Taxonomy" id="109636"/>
    <lineage>
        <taxon>Eukaryota</taxon>
        <taxon>Fungi</taxon>
        <taxon>Dikarya</taxon>
        <taxon>Basidiomycota</taxon>
        <taxon>Agaricomycotina</taxon>
        <taxon>Agaricomycetes</taxon>
        <taxon>Agaricomycetidae</taxon>
        <taxon>Agaricales</taxon>
        <taxon>Agaricineae</taxon>
        <taxon>Strophariaceae</taxon>
        <taxon>Pholiota</taxon>
    </lineage>
</organism>
<dbReference type="AlphaFoldDB" id="A0A9P5Z571"/>
<feature type="region of interest" description="Disordered" evidence="1">
    <location>
        <begin position="1"/>
        <end position="83"/>
    </location>
</feature>
<dbReference type="EMBL" id="MU155194">
    <property type="protein sequence ID" value="KAF9480450.1"/>
    <property type="molecule type" value="Genomic_DNA"/>
</dbReference>